<keyword evidence="1" id="KW-0677">Repeat</keyword>
<evidence type="ECO:0008006" key="8">
    <source>
        <dbReference type="Google" id="ProtNLM"/>
    </source>
</evidence>
<dbReference type="SMART" id="SM00306">
    <property type="entry name" value="HintN"/>
    <property type="match status" value="1"/>
</dbReference>
<dbReference type="InterPro" id="IPR050708">
    <property type="entry name" value="T6SS_VgrG/RHS"/>
</dbReference>
<dbReference type="EMBL" id="BAABIS010000001">
    <property type="protein sequence ID" value="GAA4830248.1"/>
    <property type="molecule type" value="Genomic_DNA"/>
</dbReference>
<evidence type="ECO:0000256" key="2">
    <source>
        <dbReference type="SAM" id="MobiDB-lite"/>
    </source>
</evidence>
<feature type="domain" description="Ricin B lectin" evidence="4">
    <location>
        <begin position="1763"/>
        <end position="1887"/>
    </location>
</feature>
<evidence type="ECO:0000313" key="7">
    <source>
        <dbReference type="Proteomes" id="UP001501752"/>
    </source>
</evidence>
<feature type="compositionally biased region" description="Polar residues" evidence="2">
    <location>
        <begin position="15"/>
        <end position="28"/>
    </location>
</feature>
<feature type="domain" description="Hint" evidence="3">
    <location>
        <begin position="2218"/>
        <end position="2321"/>
    </location>
</feature>
<evidence type="ECO:0000256" key="1">
    <source>
        <dbReference type="ARBA" id="ARBA00022737"/>
    </source>
</evidence>
<feature type="region of interest" description="Disordered" evidence="2">
    <location>
        <begin position="1975"/>
        <end position="1997"/>
    </location>
</feature>
<reference evidence="6" key="1">
    <citation type="journal article" date="2014" name="Int. J. Syst. Evol. Microbiol.">
        <title>Complete genome of a new Firmicutes species belonging to the dominant human colonic microbiota ('Ruminococcus bicirculans') reveals two chromosomes and a selective capacity to utilize plant glucans.</title>
        <authorList>
            <consortium name="NISC Comparative Sequencing Program"/>
            <person name="Wegmann U."/>
            <person name="Louis P."/>
            <person name="Goesmann A."/>
            <person name="Henrissat B."/>
            <person name="Duncan S.H."/>
            <person name="Flint H.J."/>
        </authorList>
    </citation>
    <scope>NUCLEOTIDE SEQUENCE</scope>
    <source>
        <strain evidence="6">JCM 13006</strain>
    </source>
</reference>
<dbReference type="PANTHER" id="PTHR32305:SF17">
    <property type="entry name" value="TRNA NUCLEASE WAPA"/>
    <property type="match status" value="1"/>
</dbReference>
<dbReference type="SUPFAM" id="SSF50370">
    <property type="entry name" value="Ricin B-like lectins"/>
    <property type="match status" value="1"/>
</dbReference>
<organism evidence="6 7">
    <name type="scientific">Kitasatospora terrestris</name>
    <dbReference type="NCBI Taxonomy" id="258051"/>
    <lineage>
        <taxon>Bacteria</taxon>
        <taxon>Bacillati</taxon>
        <taxon>Actinomycetota</taxon>
        <taxon>Actinomycetes</taxon>
        <taxon>Kitasatosporales</taxon>
        <taxon>Streptomycetaceae</taxon>
        <taxon>Kitasatospora</taxon>
    </lineage>
</organism>
<dbReference type="PROSITE" id="PS50231">
    <property type="entry name" value="RICIN_B_LECTIN"/>
    <property type="match status" value="1"/>
</dbReference>
<dbReference type="PANTHER" id="PTHR32305">
    <property type="match status" value="1"/>
</dbReference>
<dbReference type="Pfam" id="PF25023">
    <property type="entry name" value="TEN_YD-shell"/>
    <property type="match status" value="1"/>
</dbReference>
<dbReference type="Pfam" id="PF05593">
    <property type="entry name" value="RHS_repeat"/>
    <property type="match status" value="3"/>
</dbReference>
<dbReference type="Pfam" id="PF07591">
    <property type="entry name" value="PT-HINT"/>
    <property type="match status" value="1"/>
</dbReference>
<accession>A0ABP9EUV8</accession>
<evidence type="ECO:0000313" key="6">
    <source>
        <dbReference type="EMBL" id="GAA4885843.1"/>
    </source>
</evidence>
<protein>
    <recommendedName>
        <fullName evidence="8">Sugar-binding protein</fullName>
    </recommendedName>
</protein>
<evidence type="ECO:0000313" key="5">
    <source>
        <dbReference type="EMBL" id="GAA4830248.1"/>
    </source>
</evidence>
<dbReference type="InterPro" id="IPR036844">
    <property type="entry name" value="Hint_dom_sf"/>
</dbReference>
<gene>
    <name evidence="5" type="ORF">GCM10023235_00230</name>
    <name evidence="6" type="ORF">GCM10023235_78680</name>
</gene>
<name>A0ABP9EUV8_9ACTN</name>
<feature type="compositionally biased region" description="Low complexity" evidence="2">
    <location>
        <begin position="70"/>
        <end position="82"/>
    </location>
</feature>
<feature type="compositionally biased region" description="Low complexity" evidence="2">
    <location>
        <begin position="1353"/>
        <end position="1363"/>
    </location>
</feature>
<dbReference type="Proteomes" id="UP001501752">
    <property type="component" value="Unassembled WGS sequence"/>
</dbReference>
<dbReference type="SMART" id="SM00458">
    <property type="entry name" value="RICIN"/>
    <property type="match status" value="1"/>
</dbReference>
<dbReference type="Gene3D" id="2.180.10.10">
    <property type="entry name" value="RHS repeat-associated core"/>
    <property type="match status" value="2"/>
</dbReference>
<reference evidence="7" key="2">
    <citation type="journal article" date="2019" name="Int. J. Syst. Evol. Microbiol.">
        <title>The Global Catalogue of Microorganisms (GCM) 10K type strain sequencing project: providing services to taxonomists for standard genome sequencing and annotation.</title>
        <authorList>
            <consortium name="The Broad Institute Genomics Platform"/>
            <consortium name="The Broad Institute Genome Sequencing Center for Infectious Disease"/>
            <person name="Wu L."/>
            <person name="Ma J."/>
        </authorList>
    </citation>
    <scope>NUCLEOTIDE SEQUENCE [LARGE SCALE GENOMIC DNA]</scope>
    <source>
        <strain evidence="7">JCM 13006</strain>
    </source>
</reference>
<dbReference type="InterPro" id="IPR035992">
    <property type="entry name" value="Ricin_B-like_lectins"/>
</dbReference>
<feature type="compositionally biased region" description="Polar residues" evidence="2">
    <location>
        <begin position="1283"/>
        <end position="1293"/>
    </location>
</feature>
<dbReference type="EMBL" id="BAABIS010000001">
    <property type="protein sequence ID" value="GAA4885843.1"/>
    <property type="molecule type" value="Genomic_DNA"/>
</dbReference>
<dbReference type="CDD" id="cd00081">
    <property type="entry name" value="Hint"/>
    <property type="match status" value="1"/>
</dbReference>
<dbReference type="InterPro" id="IPR003587">
    <property type="entry name" value="Hint_dom_N"/>
</dbReference>
<comment type="caution">
    <text evidence="6">The sequence shown here is derived from an EMBL/GenBank/DDBJ whole genome shotgun (WGS) entry which is preliminary data.</text>
</comment>
<dbReference type="NCBIfam" id="TIGR01643">
    <property type="entry name" value="YD_repeat_2x"/>
    <property type="match status" value="2"/>
</dbReference>
<feature type="compositionally biased region" description="Polar residues" evidence="2">
    <location>
        <begin position="1983"/>
        <end position="1992"/>
    </location>
</feature>
<reference evidence="6" key="3">
    <citation type="submission" date="2023-12" db="EMBL/GenBank/DDBJ databases">
        <authorList>
            <person name="Sun Q."/>
            <person name="Inoue M."/>
        </authorList>
    </citation>
    <scope>NUCLEOTIDE SEQUENCE</scope>
    <source>
        <strain evidence="6">JCM 13006</strain>
    </source>
</reference>
<dbReference type="InterPro" id="IPR000772">
    <property type="entry name" value="Ricin_B_lectin"/>
</dbReference>
<feature type="region of interest" description="Disordered" evidence="2">
    <location>
        <begin position="1065"/>
        <end position="1086"/>
    </location>
</feature>
<keyword evidence="7" id="KW-1185">Reference proteome</keyword>
<feature type="region of interest" description="Disordered" evidence="2">
    <location>
        <begin position="1"/>
        <end position="91"/>
    </location>
</feature>
<proteinExistence type="predicted"/>
<feature type="region of interest" description="Disordered" evidence="2">
    <location>
        <begin position="1353"/>
        <end position="1372"/>
    </location>
</feature>
<dbReference type="InterPro" id="IPR022385">
    <property type="entry name" value="Rhs_assc_core"/>
</dbReference>
<sequence>MSVAVAAGPDYSRKWTPSNTALPRTKSVNGKDVQPVAVTKPAHEVPPTWQPPKSPRKAPQGHAEVRLGKAPAAAASRAAGQAPSTGSATEVSGLPVTLAPLAGSSAGEQSVGVDFVDPKTVGAAGVPGPVLKLTRGEAKSPPGPVRVSLDVSKLAESYGAGWAARARIVALPECALTTPQVAGCLQQTPVESHLDATTGRLSADVTLPGDGVSGQTRIQSVQAGTAAQPMVLAAVAGTTSGAGTYSATPLNISQAWAAGSSSGSFTYAYPIQAPSSLGGAAPQVALGYDSSSVDGKTSATNSQASWIGDGWDYSSGFVERTYQPCSKDGIAGSGDQCWAGANLTLSLAGHSGELVPDDASCQAGAAATMEQSACTWRLKGDDGSKVQFLTGASNGTWNGSYIKVTDTSGTVYYFGLAHLPDAAGNPSTKGPDSGSAWTVPVYSPNSGDPCYDSAKGKASWCQTAWRWNLDYVVDPHGNLITYTYTPEANFYARGAGQNSGTGVNSSYTRGGVLTSIGYGQLLSDQITANGAYNPAAKIVFTSDERCVTSVAACAPANRTTANAANWPDVPMDQQCASTGTCTNYGPSFWTSKWLSSITTQVRNNGTYQDVDSYALTHRFVNVVNTTESTQVPWLGSVQRTGKDTQASATAITLPPVSFTEMLLANRVDGTNLVPSRPAYNRPRIQLITTETGSTIGVDYYPADCSRTNNVMPATADTDTRSCYNVKWHQPNEQPGADPVDDWFQRYPVKTVTVNPGTPGAVPMTTAYTYGAAAWHRNDSPLTDTKDRTWDQFRGYASVTSTAGSGTDGPKSQKSTYYHQGMYGDVTTAGTRTSTVGGPKSGQVTDYDWLSGQVVEDDTFTQASGTLTAYTLNTSSNPVTTATHSRGSLPALIARYGATSTVSTSKSLKADGSWMAASTTTTTDSAHANRTLTLLSTADGVPDVCARFSYASGPDPQVAALVSEQLSVTGSNACTATPGTQNTASWKRVYYDGQNLGGLAAKAEVTSTTSIDSFNGATAVFTTDAKLTYDGYGRVLTITDPKTVDSAHLSGATVTTAYSARQAGELPNSLSVTSPAPAGASDEGTGRTTVTALDTARALPKSVTDPNGRVTTVGYDALGRTTGVWLPGRATTLSPNTAYSYAVPGIVAGKAVPPTTTTTSLVGVGTGDTYTSVSSTQIMDGLGRTMQTQSPPAVTSYHGRIISDTVYDSQGRTVRVNNPWYNDTAAPGTTLYQTTTAEVPNQTHTVYDGLGRPVTTEFVAYGVVQTATTAAYPGVDRTDLTPPTGATPTSTVTDSRGRTAQLWQYKTATATGIATDADVTTYTYTAAGLPATRKDAAGNTWTYGYDIRGRKTTSTDPDTGTSTTAYDTAGRVSSTTDARGRTITSTYDLLGRPTATYDGTAVDSSKQLTARTYDTILKGLPSTSTRYVGGAAGNAYTSAVLTYDTAYHPTKSTITIPGTEVAPASPPPAPFTYTYQAAFDPVTGLLTADNRSTVGDIAGETVSYGYDGWGLLGHYGSASTTYDLANDYDAYGRSSRTTVNPWGTQIVVTNTFDESTGRQLAQYVDKQTAATGAVQQTTYAYDPSGRITAIRSIPDNTPSATDLQCFSYDYLNRLTTAWTDTGALVMQPQPKVGGLGACANTTPTSGAVAPAKTTAGGSVPYWQDYTYDLTGNRKTLTQHDVAGDTTKDATTTQAFTSTGTVNNGNGYGGPHGLISGTTVVNGSTSNYRTYTYDAAGNTATQYSYATGYDNFTWNSEGKLDTDRPSVQIQGVGGKCLYMQGSLSTDGTPAEITSCSTSGAQKFATTGGRLKIMGKCLTPMGTTDGSAVQLQPCTGAANQTWTPRADGTILNAGTNLCLAVPGDVTTSGTDTVVNTCGTTVPAGQKWTVPDNATTYVYDADGNQLIRRNPGKNTITLGGGDELTYDTVAKTTKGTRYYQMPGGLTLVRQGTTSTWQVSDHHGTAGLALDATTLIETRRPTDPFGQSRGTQPTTWAGTHGYVGGTKDDTTGLTSLGARQYQPTTGRFINPDFILDPADPQQWNGYAYSNNNPVNLSDPSGLRPEGTCGGFGQCQTPEGQLVQEIWAPTDHGGWSVTISKTQKAILGNGVKISPTSMFKKLSEKTNDYVRDYQKKNHYVFGEDPTEDRHQWAASALNACQKMPECKNSPTFQELWEELSNWEWENLPVFEGGDVAFLTSVVGKGLAKLKKIDPRPGRESKGCPNSFPPGTYVLLADGSAKPIEDIGEGDVVLAADPENHRSGTGRVAAVIYTPDDTEFTTLSVINAETLAIGTITSTTHHPYWNEAKRRWTDAGDLKVGDRVKTTTGAAMVVAVSSQIVRAQPAYNLAIANIHTYYVLAGETPILVHNSGCFELTDIGGGNLQTPAGLIYGPMNGGEKHRIFHLGAHTAEPVKNKSNHSIFSGNASPLELVDEAWTRRGAAEPGDPGAYVVNMGRVVGSDGQMSIRIIVKPGTTEVITAYPY</sequence>
<feature type="region of interest" description="Disordered" evidence="2">
    <location>
        <begin position="1273"/>
        <end position="1294"/>
    </location>
</feature>
<dbReference type="InterPro" id="IPR031325">
    <property type="entry name" value="RHS_repeat"/>
</dbReference>
<dbReference type="Pfam" id="PF00652">
    <property type="entry name" value="Ricin_B_lectin"/>
    <property type="match status" value="1"/>
</dbReference>
<dbReference type="InterPro" id="IPR056823">
    <property type="entry name" value="TEN-like_YD-shell"/>
</dbReference>
<dbReference type="InterPro" id="IPR006530">
    <property type="entry name" value="YD"/>
</dbReference>
<evidence type="ECO:0000259" key="4">
    <source>
        <dbReference type="SMART" id="SM00458"/>
    </source>
</evidence>
<dbReference type="NCBIfam" id="TIGR03696">
    <property type="entry name" value="Rhs_assc_core"/>
    <property type="match status" value="1"/>
</dbReference>
<evidence type="ECO:0000259" key="3">
    <source>
        <dbReference type="SMART" id="SM00306"/>
    </source>
</evidence>
<dbReference type="SUPFAM" id="SSF51294">
    <property type="entry name" value="Hedgehog/intein (Hint) domain"/>
    <property type="match status" value="1"/>
</dbReference>
<dbReference type="Gene3D" id="2.170.16.10">
    <property type="entry name" value="Hedgehog/Intein (Hint) domain"/>
    <property type="match status" value="1"/>
</dbReference>